<protein>
    <submittedName>
        <fullName evidence="3">GH92 family glycosyl hydrolase</fullName>
        <ecNumber evidence="3">3.2.1.-</ecNumber>
    </submittedName>
</protein>
<gene>
    <name evidence="3" type="ORF">ACFPIJ_58945</name>
</gene>
<dbReference type="Gene3D" id="2.70.98.10">
    <property type="match status" value="1"/>
</dbReference>
<dbReference type="PANTHER" id="PTHR12143:SF39">
    <property type="entry name" value="SECRETED PROTEIN"/>
    <property type="match status" value="1"/>
</dbReference>
<dbReference type="EC" id="3.2.1.-" evidence="3"/>
<dbReference type="NCBIfam" id="TIGR01180">
    <property type="entry name" value="aman2_put"/>
    <property type="match status" value="1"/>
</dbReference>
<dbReference type="Gene3D" id="1.20.1050.60">
    <property type="entry name" value="alpha-1,2-mannosidase"/>
    <property type="match status" value="1"/>
</dbReference>
<reference evidence="4" key="1">
    <citation type="journal article" date="2019" name="Int. J. Syst. Evol. Microbiol.">
        <title>The Global Catalogue of Microorganisms (GCM) 10K type strain sequencing project: providing services to taxonomists for standard genome sequencing and annotation.</title>
        <authorList>
            <consortium name="The Broad Institute Genomics Platform"/>
            <consortium name="The Broad Institute Genome Sequencing Center for Infectious Disease"/>
            <person name="Wu L."/>
            <person name="Ma J."/>
        </authorList>
    </citation>
    <scope>NUCLEOTIDE SEQUENCE [LARGE SCALE GENOMIC DNA]</scope>
    <source>
        <strain evidence="4">CGMCC 4.7152</strain>
    </source>
</reference>
<keyword evidence="4" id="KW-1185">Reference proteome</keyword>
<dbReference type="InterPro" id="IPR014718">
    <property type="entry name" value="GH-type_carb-bd"/>
</dbReference>
<name>A0ABV9WK62_9ACTN</name>
<dbReference type="PROSITE" id="PS50231">
    <property type="entry name" value="RICIN_B_LECTIN"/>
    <property type="match status" value="1"/>
</dbReference>
<dbReference type="SUPFAM" id="SSF50370">
    <property type="entry name" value="Ricin B-like lectins"/>
    <property type="match status" value="1"/>
</dbReference>
<evidence type="ECO:0000256" key="1">
    <source>
        <dbReference type="SAM" id="SignalP"/>
    </source>
</evidence>
<feature type="signal peptide" evidence="1">
    <location>
        <begin position="1"/>
        <end position="26"/>
    </location>
</feature>
<dbReference type="SMART" id="SM00458">
    <property type="entry name" value="RICIN"/>
    <property type="match status" value="1"/>
</dbReference>
<accession>A0ABV9WK62</accession>
<dbReference type="InterPro" id="IPR008928">
    <property type="entry name" value="6-hairpin_glycosidase_sf"/>
</dbReference>
<dbReference type="GO" id="GO:0016798">
    <property type="term" value="F:hydrolase activity, acting on glycosyl bonds"/>
    <property type="evidence" value="ECO:0007669"/>
    <property type="project" value="UniProtKB-KW"/>
</dbReference>
<dbReference type="Gene3D" id="2.80.10.50">
    <property type="match status" value="1"/>
</dbReference>
<proteinExistence type="predicted"/>
<dbReference type="InterPro" id="IPR041371">
    <property type="entry name" value="GH92_N"/>
</dbReference>
<dbReference type="Pfam" id="PF00652">
    <property type="entry name" value="Ricin_B_lectin"/>
    <property type="match status" value="1"/>
</dbReference>
<dbReference type="Gene3D" id="1.20.1610.10">
    <property type="entry name" value="alpha-1,2-mannosidases domains"/>
    <property type="match status" value="1"/>
</dbReference>
<dbReference type="InterPro" id="IPR000772">
    <property type="entry name" value="Ricin_B_lectin"/>
</dbReference>
<dbReference type="Pfam" id="PF07971">
    <property type="entry name" value="Glyco_hydro_92"/>
    <property type="match status" value="1"/>
</dbReference>
<dbReference type="SUPFAM" id="SSF48208">
    <property type="entry name" value="Six-hairpin glycosidases"/>
    <property type="match status" value="1"/>
</dbReference>
<dbReference type="EMBL" id="JBHSIU010000130">
    <property type="protein sequence ID" value="MFC5007674.1"/>
    <property type="molecule type" value="Genomic_DNA"/>
</dbReference>
<dbReference type="InterPro" id="IPR012939">
    <property type="entry name" value="Glyco_hydro_92"/>
</dbReference>
<evidence type="ECO:0000313" key="3">
    <source>
        <dbReference type="EMBL" id="MFC5007674.1"/>
    </source>
</evidence>
<keyword evidence="3" id="KW-0378">Hydrolase</keyword>
<feature type="domain" description="Ricin B lectin" evidence="2">
    <location>
        <begin position="802"/>
        <end position="927"/>
    </location>
</feature>
<evidence type="ECO:0000259" key="2">
    <source>
        <dbReference type="SMART" id="SM00458"/>
    </source>
</evidence>
<dbReference type="Gene3D" id="3.30.2080.10">
    <property type="entry name" value="GH92 mannosidase domain"/>
    <property type="match status" value="1"/>
</dbReference>
<dbReference type="Pfam" id="PF17678">
    <property type="entry name" value="Glyco_hydro_92N"/>
    <property type="match status" value="1"/>
</dbReference>
<comment type="caution">
    <text evidence="3">The sequence shown here is derived from an EMBL/GenBank/DDBJ whole genome shotgun (WGS) entry which is preliminary data.</text>
</comment>
<dbReference type="InterPro" id="IPR035992">
    <property type="entry name" value="Ricin_B-like_lectins"/>
</dbReference>
<keyword evidence="3" id="KW-0326">Glycosidase</keyword>
<evidence type="ECO:0000313" key="4">
    <source>
        <dbReference type="Proteomes" id="UP001595912"/>
    </source>
</evidence>
<sequence length="928" mass="97159">MAHLKRKLLVVAVTGAGLVAAPVAPAADVVTDPAAFVDPLIGSARDGNTWPGAVRPYGMLSWSPTSTRGDQTSTGAANGYQYDVTRIRGLSLTHLNGAGCNPGAAGDVPILPFASAVDSSPSADSTDAKYATNFSHADESAKPGRYTVKLADGVRSDLAVTARAGVGQFTFPAGRPANLLFRTSNSLNGSEDAEITIDAANRRVTGSVLTGAFCGRRANGGTNNRRTYYRLYFSVQFDKAVTGTGTWVNGTLQPGGTRATGGEGYATGADRAGRGSGGWVSFASGSDVRMRIGISYVSLAGAERNRDTELTAGVDVPTVAAQAYDDWKRQLSAVQVTGGSTAQRTAFYTALYHSLLQPNLVSDVDGRYLGSDLAVHTVTAGQGAQYGTFSGWDQYRAQIQLLALLKPAVAGDYAQSMYQFAQQHSGIWDRWLHNNGPTHVMTGDPAAPTLATFVAMGADHFDAAGAYASLYRQATVQNADALNDGGCPGQCTGQRPALNQYLASHYAPQNACHCWGGAAETLENSLADFSLAMWAQRLGRTADQATMSARADWWRNTFNPQATSTGGYQQARNADGSWVGGFSPSTDVGFAQGTSATYTWMVPQNATGLAAAMGGTGLAVKRLDAFFHDDAGNWAVKGGNAQRYDPGNEPGLHAPWLYNALGQPAKTQATTREIVDTVYGTGPSGLPGNDDLGTMSAWYVFAAIGIFPQVVGRAELLVGSPLFPSVKLVRDNGVVLTVDAPATTDANQYVQSASLDGATLNRSWLPESFVRSGGTLSLTMGAAASTWGTATANRPPDRTGTGPVTLVQLDKCLDVNNSSTANGTKIQIWGCNGTNAQQWTVPGDGTVRALGKCLDVTSSGTANGAKLQLYDCNGTGAQQWTYVPASQALRNPQSGRCVDDPSGSTTNGTQLQLWDCNASNAQRIAVPA</sequence>
<dbReference type="RefSeq" id="WP_380128311.1">
    <property type="nucleotide sequence ID" value="NZ_JBHSIU010000130.1"/>
</dbReference>
<organism evidence="3 4">
    <name type="scientific">Dactylosporangium cerinum</name>
    <dbReference type="NCBI Taxonomy" id="1434730"/>
    <lineage>
        <taxon>Bacteria</taxon>
        <taxon>Bacillati</taxon>
        <taxon>Actinomycetota</taxon>
        <taxon>Actinomycetes</taxon>
        <taxon>Micromonosporales</taxon>
        <taxon>Micromonosporaceae</taxon>
        <taxon>Dactylosporangium</taxon>
    </lineage>
</organism>
<keyword evidence="1" id="KW-0732">Signal</keyword>
<feature type="chain" id="PRO_5046399365" evidence="1">
    <location>
        <begin position="27"/>
        <end position="928"/>
    </location>
</feature>
<dbReference type="PANTHER" id="PTHR12143">
    <property type="entry name" value="PEPTIDE N-GLYCANASE PNGASE -RELATED"/>
    <property type="match status" value="1"/>
</dbReference>
<dbReference type="InterPro" id="IPR005887">
    <property type="entry name" value="GH92_a_mannosidase_put"/>
</dbReference>
<dbReference type="InterPro" id="IPR050883">
    <property type="entry name" value="PNGase"/>
</dbReference>
<dbReference type="Proteomes" id="UP001595912">
    <property type="component" value="Unassembled WGS sequence"/>
</dbReference>
<dbReference type="CDD" id="cd23451">
    <property type="entry name" value="beta-trefoil_Ricin_laminarinase"/>
    <property type="match status" value="1"/>
</dbReference>